<reference evidence="1 2" key="1">
    <citation type="journal article" date="2021" name="Commun. Biol.">
        <title>The genome of Shorea leprosula (Dipterocarpaceae) highlights the ecological relevance of drought in aseasonal tropical rainforests.</title>
        <authorList>
            <person name="Ng K.K.S."/>
            <person name="Kobayashi M.J."/>
            <person name="Fawcett J.A."/>
            <person name="Hatakeyama M."/>
            <person name="Paape T."/>
            <person name="Ng C.H."/>
            <person name="Ang C.C."/>
            <person name="Tnah L.H."/>
            <person name="Lee C.T."/>
            <person name="Nishiyama T."/>
            <person name="Sese J."/>
            <person name="O'Brien M.J."/>
            <person name="Copetti D."/>
            <person name="Mohd Noor M.I."/>
            <person name="Ong R.C."/>
            <person name="Putra M."/>
            <person name="Sireger I.Z."/>
            <person name="Indrioko S."/>
            <person name="Kosugi Y."/>
            <person name="Izuno A."/>
            <person name="Isagi Y."/>
            <person name="Lee S.L."/>
            <person name="Shimizu K.K."/>
        </authorList>
    </citation>
    <scope>NUCLEOTIDE SEQUENCE [LARGE SCALE GENOMIC DNA]</scope>
    <source>
        <strain evidence="1">214</strain>
    </source>
</reference>
<evidence type="ECO:0000313" key="2">
    <source>
        <dbReference type="Proteomes" id="UP001054252"/>
    </source>
</evidence>
<name>A0AAV5LF26_9ROSI</name>
<keyword evidence="2" id="KW-1185">Reference proteome</keyword>
<sequence>MCSGTKTPEAIAEDVGAMMSRIRLTEDADGILPFHEAWKHGDQMGKLCLVDKVHIFDVPIGLHTNKIGRIIGNSLGKMLEVDDGFRKAIQVELENLWCPDNIDELDVAFSDNSWPLFNEKDKYVEVNSRPNHLLDDSTGQNNPINIEHNGGSCADEGPKEGGKGQVEKGNRLMLDLVTGALVTDALDTLGVDTVLEVLLSQEFGSIRGENRKRGGLGSGKWKRLDRNFENSSSKYRDKHGVRTITCLQDEFSSLWDDIQRNRDCGAEKSLISPQNWFNRCECPAALDVHSDFLSTLVVLFYPYSDCLRQSLGRRAIFMKVNSAFAWLPFATANQVVGRMIPYDVIADDDKLITDTGSKMTPLLRVIDVAAKGTARLDVMIIDENNNLTTQREGKVATRIREGRQPTWI</sequence>
<comment type="caution">
    <text evidence="1">The sequence shown here is derived from an EMBL/GenBank/DDBJ whole genome shotgun (WGS) entry which is preliminary data.</text>
</comment>
<organism evidence="1 2">
    <name type="scientific">Rubroshorea leprosula</name>
    <dbReference type="NCBI Taxonomy" id="152421"/>
    <lineage>
        <taxon>Eukaryota</taxon>
        <taxon>Viridiplantae</taxon>
        <taxon>Streptophyta</taxon>
        <taxon>Embryophyta</taxon>
        <taxon>Tracheophyta</taxon>
        <taxon>Spermatophyta</taxon>
        <taxon>Magnoliopsida</taxon>
        <taxon>eudicotyledons</taxon>
        <taxon>Gunneridae</taxon>
        <taxon>Pentapetalae</taxon>
        <taxon>rosids</taxon>
        <taxon>malvids</taxon>
        <taxon>Malvales</taxon>
        <taxon>Dipterocarpaceae</taxon>
        <taxon>Rubroshorea</taxon>
    </lineage>
</organism>
<dbReference type="Proteomes" id="UP001054252">
    <property type="component" value="Unassembled WGS sequence"/>
</dbReference>
<evidence type="ECO:0000313" key="1">
    <source>
        <dbReference type="EMBL" id="GKV35869.1"/>
    </source>
</evidence>
<proteinExistence type="predicted"/>
<dbReference type="EMBL" id="BPVZ01000113">
    <property type="protein sequence ID" value="GKV35869.1"/>
    <property type="molecule type" value="Genomic_DNA"/>
</dbReference>
<protein>
    <submittedName>
        <fullName evidence="1">Uncharacterized protein</fullName>
    </submittedName>
</protein>
<accession>A0AAV5LF26</accession>
<gene>
    <name evidence="1" type="ORF">SLEP1_g44075</name>
</gene>
<dbReference type="AlphaFoldDB" id="A0AAV5LF26"/>